<feature type="transmembrane region" description="Helical" evidence="1">
    <location>
        <begin position="88"/>
        <end position="106"/>
    </location>
</feature>
<keyword evidence="1" id="KW-1133">Transmembrane helix</keyword>
<name>A0ABP8EAI3_9FLAO</name>
<evidence type="ECO:0000256" key="1">
    <source>
        <dbReference type="SAM" id="Phobius"/>
    </source>
</evidence>
<keyword evidence="1" id="KW-0812">Transmembrane</keyword>
<keyword evidence="3" id="KW-1185">Reference proteome</keyword>
<feature type="transmembrane region" description="Helical" evidence="1">
    <location>
        <begin position="160"/>
        <end position="179"/>
    </location>
</feature>
<feature type="transmembrane region" description="Helical" evidence="1">
    <location>
        <begin position="137"/>
        <end position="154"/>
    </location>
</feature>
<gene>
    <name evidence="2" type="ORF">GCM10022257_13530</name>
</gene>
<sequence>MIRAVSSNEFFTILIIASLLIVAMAKLLSPKRFSDFVFVFGRSKYLKIYAREQKFFDRFDALLFTNLVISSAIFIFILYQYLTGTSGISINLLFKLAFGIGAYLLIKVLIERLIGSLFEIDKLIDEYLFQKITYKNYLGLILLIVNAFLIFTLVPSLALFYVIGGALLLVNIIGLITSFKTHQSLIKNNIFYFILYLCALEIAPYIVLYKVFVSN</sequence>
<evidence type="ECO:0000313" key="2">
    <source>
        <dbReference type="EMBL" id="GAA4269252.1"/>
    </source>
</evidence>
<reference evidence="3" key="1">
    <citation type="journal article" date="2019" name="Int. J. Syst. Evol. Microbiol.">
        <title>The Global Catalogue of Microorganisms (GCM) 10K type strain sequencing project: providing services to taxonomists for standard genome sequencing and annotation.</title>
        <authorList>
            <consortium name="The Broad Institute Genomics Platform"/>
            <consortium name="The Broad Institute Genome Sequencing Center for Infectious Disease"/>
            <person name="Wu L."/>
            <person name="Ma J."/>
        </authorList>
    </citation>
    <scope>NUCLEOTIDE SEQUENCE [LARGE SCALE GENOMIC DNA]</scope>
    <source>
        <strain evidence="3">JCM 17452</strain>
    </source>
</reference>
<dbReference type="Proteomes" id="UP001500027">
    <property type="component" value="Unassembled WGS sequence"/>
</dbReference>
<dbReference type="RefSeq" id="WP_139000845.1">
    <property type="nucleotide sequence ID" value="NZ_BAABAV010000001.1"/>
</dbReference>
<dbReference type="InterPro" id="IPR025367">
    <property type="entry name" value="DUF4271"/>
</dbReference>
<protein>
    <submittedName>
        <fullName evidence="2">DUF4271 domain-containing protein</fullName>
    </submittedName>
</protein>
<keyword evidence="1" id="KW-0472">Membrane</keyword>
<feature type="transmembrane region" description="Helical" evidence="1">
    <location>
        <begin position="12"/>
        <end position="29"/>
    </location>
</feature>
<evidence type="ECO:0000313" key="3">
    <source>
        <dbReference type="Proteomes" id="UP001500027"/>
    </source>
</evidence>
<accession>A0ABP8EAI3</accession>
<feature type="transmembrane region" description="Helical" evidence="1">
    <location>
        <begin position="61"/>
        <end position="82"/>
    </location>
</feature>
<proteinExistence type="predicted"/>
<organism evidence="2 3">
    <name type="scientific">Hyunsoonleella aestuarii</name>
    <dbReference type="NCBI Taxonomy" id="912802"/>
    <lineage>
        <taxon>Bacteria</taxon>
        <taxon>Pseudomonadati</taxon>
        <taxon>Bacteroidota</taxon>
        <taxon>Flavobacteriia</taxon>
        <taxon>Flavobacteriales</taxon>
        <taxon>Flavobacteriaceae</taxon>
    </lineage>
</organism>
<dbReference type="Pfam" id="PF14093">
    <property type="entry name" value="DUF4271"/>
    <property type="match status" value="1"/>
</dbReference>
<dbReference type="EMBL" id="BAABAV010000001">
    <property type="protein sequence ID" value="GAA4269252.1"/>
    <property type="molecule type" value="Genomic_DNA"/>
</dbReference>
<comment type="caution">
    <text evidence="2">The sequence shown here is derived from an EMBL/GenBank/DDBJ whole genome shotgun (WGS) entry which is preliminary data.</text>
</comment>
<feature type="transmembrane region" description="Helical" evidence="1">
    <location>
        <begin position="191"/>
        <end position="212"/>
    </location>
</feature>